<gene>
    <name evidence="1" type="ORF">FA13DRAFT_852964</name>
</gene>
<protein>
    <submittedName>
        <fullName evidence="1">Uncharacterized protein</fullName>
    </submittedName>
</protein>
<dbReference type="Proteomes" id="UP000298030">
    <property type="component" value="Unassembled WGS sequence"/>
</dbReference>
<reference evidence="1 2" key="1">
    <citation type="journal article" date="2019" name="Nat. Ecol. Evol.">
        <title>Megaphylogeny resolves global patterns of mushroom evolution.</title>
        <authorList>
            <person name="Varga T."/>
            <person name="Krizsan K."/>
            <person name="Foldi C."/>
            <person name="Dima B."/>
            <person name="Sanchez-Garcia M."/>
            <person name="Sanchez-Ramirez S."/>
            <person name="Szollosi G.J."/>
            <person name="Szarkandi J.G."/>
            <person name="Papp V."/>
            <person name="Albert L."/>
            <person name="Andreopoulos W."/>
            <person name="Angelini C."/>
            <person name="Antonin V."/>
            <person name="Barry K.W."/>
            <person name="Bougher N.L."/>
            <person name="Buchanan P."/>
            <person name="Buyck B."/>
            <person name="Bense V."/>
            <person name="Catcheside P."/>
            <person name="Chovatia M."/>
            <person name="Cooper J."/>
            <person name="Damon W."/>
            <person name="Desjardin D."/>
            <person name="Finy P."/>
            <person name="Geml J."/>
            <person name="Haridas S."/>
            <person name="Hughes K."/>
            <person name="Justo A."/>
            <person name="Karasinski D."/>
            <person name="Kautmanova I."/>
            <person name="Kiss B."/>
            <person name="Kocsube S."/>
            <person name="Kotiranta H."/>
            <person name="LaButti K.M."/>
            <person name="Lechner B.E."/>
            <person name="Liimatainen K."/>
            <person name="Lipzen A."/>
            <person name="Lukacs Z."/>
            <person name="Mihaltcheva S."/>
            <person name="Morgado L.N."/>
            <person name="Niskanen T."/>
            <person name="Noordeloos M.E."/>
            <person name="Ohm R.A."/>
            <person name="Ortiz-Santana B."/>
            <person name="Ovrebo C."/>
            <person name="Racz N."/>
            <person name="Riley R."/>
            <person name="Savchenko A."/>
            <person name="Shiryaev A."/>
            <person name="Soop K."/>
            <person name="Spirin V."/>
            <person name="Szebenyi C."/>
            <person name="Tomsovsky M."/>
            <person name="Tulloss R.E."/>
            <person name="Uehling J."/>
            <person name="Grigoriev I.V."/>
            <person name="Vagvolgyi C."/>
            <person name="Papp T."/>
            <person name="Martin F.M."/>
            <person name="Miettinen O."/>
            <person name="Hibbett D.S."/>
            <person name="Nagy L.G."/>
        </authorList>
    </citation>
    <scope>NUCLEOTIDE SEQUENCE [LARGE SCALE GENOMIC DNA]</scope>
    <source>
        <strain evidence="1 2">FP101781</strain>
    </source>
</reference>
<evidence type="ECO:0000313" key="2">
    <source>
        <dbReference type="Proteomes" id="UP000298030"/>
    </source>
</evidence>
<name>A0A4Y7S1T2_COPMI</name>
<accession>A0A4Y7S1T2</accession>
<dbReference type="AlphaFoldDB" id="A0A4Y7S1T2"/>
<keyword evidence="2" id="KW-1185">Reference proteome</keyword>
<dbReference type="EMBL" id="QPFP01000368">
    <property type="protein sequence ID" value="TEB15062.1"/>
    <property type="molecule type" value="Genomic_DNA"/>
</dbReference>
<proteinExistence type="predicted"/>
<organism evidence="1 2">
    <name type="scientific">Coprinellus micaceus</name>
    <name type="common">Glistening ink-cap mushroom</name>
    <name type="synonym">Coprinus micaceus</name>
    <dbReference type="NCBI Taxonomy" id="71717"/>
    <lineage>
        <taxon>Eukaryota</taxon>
        <taxon>Fungi</taxon>
        <taxon>Dikarya</taxon>
        <taxon>Basidiomycota</taxon>
        <taxon>Agaricomycotina</taxon>
        <taxon>Agaricomycetes</taxon>
        <taxon>Agaricomycetidae</taxon>
        <taxon>Agaricales</taxon>
        <taxon>Agaricineae</taxon>
        <taxon>Psathyrellaceae</taxon>
        <taxon>Coprinellus</taxon>
    </lineage>
</organism>
<comment type="caution">
    <text evidence="1">The sequence shown here is derived from an EMBL/GenBank/DDBJ whole genome shotgun (WGS) entry which is preliminary data.</text>
</comment>
<evidence type="ECO:0000313" key="1">
    <source>
        <dbReference type="EMBL" id="TEB15062.1"/>
    </source>
</evidence>
<sequence length="226" mass="25945">MVSLCIPDRERPCKLLHGNTLKPRCRAGPGGLFSWPLYISNQKEPGSRSSAAYMAYRRSTTLFGCLCRPRRKDVFRTLERGSGVGFYIKRYSPKPGCPWSSGMRSCSYVFQHSLFVITEGRYGHFERAVQRQTCVLTTAVVTLPYRTERLERNEVIDAQRPFRATRQSLFLSSLARYAGHSRRAFAHRRPGSCEKTLDYHRKHRQPWFSSGSVSDRTTRSMCCSSL</sequence>